<accession>A0A848GID4</accession>
<proteinExistence type="predicted"/>
<protein>
    <submittedName>
        <fullName evidence="1">Uncharacterized protein</fullName>
    </submittedName>
</protein>
<evidence type="ECO:0000313" key="1">
    <source>
        <dbReference type="EMBL" id="NML37461.1"/>
    </source>
</evidence>
<reference evidence="1 2" key="1">
    <citation type="submission" date="2020-04" db="EMBL/GenBank/DDBJ databases">
        <title>Chitinophaga sp. G-6-1-13 sp. nov., isolated from soil.</title>
        <authorList>
            <person name="Dahal R.H."/>
            <person name="Chaudhary D.K."/>
        </authorList>
    </citation>
    <scope>NUCLEOTIDE SEQUENCE [LARGE SCALE GENOMIC DNA]</scope>
    <source>
        <strain evidence="1 2">G-6-1-13</strain>
    </source>
</reference>
<dbReference type="RefSeq" id="WP_169224521.1">
    <property type="nucleotide sequence ID" value="NZ_JABBGC010000001.1"/>
</dbReference>
<dbReference type="Proteomes" id="UP000583266">
    <property type="component" value="Unassembled WGS sequence"/>
</dbReference>
<name>A0A848GID4_9BACT</name>
<dbReference type="EMBL" id="JABBGC010000001">
    <property type="protein sequence ID" value="NML37461.1"/>
    <property type="molecule type" value="Genomic_DNA"/>
</dbReference>
<sequence>MKNILFVCWLIFYAATGSAQKIDRNGLKLIEYHFHVLDSIANETEGEIIFCPASVKFMEKVTGIDATTDGNYFGRLTCKKGDLDRWHKWYEKYKRKELSGCSSFQ</sequence>
<evidence type="ECO:0000313" key="2">
    <source>
        <dbReference type="Proteomes" id="UP000583266"/>
    </source>
</evidence>
<organism evidence="1 2">
    <name type="scientific">Chitinophaga fulva</name>
    <dbReference type="NCBI Taxonomy" id="2728842"/>
    <lineage>
        <taxon>Bacteria</taxon>
        <taxon>Pseudomonadati</taxon>
        <taxon>Bacteroidota</taxon>
        <taxon>Chitinophagia</taxon>
        <taxon>Chitinophagales</taxon>
        <taxon>Chitinophagaceae</taxon>
        <taxon>Chitinophaga</taxon>
    </lineage>
</organism>
<gene>
    <name evidence="1" type="ORF">HHL17_09680</name>
</gene>
<dbReference type="AlphaFoldDB" id="A0A848GID4"/>
<comment type="caution">
    <text evidence="1">The sequence shown here is derived from an EMBL/GenBank/DDBJ whole genome shotgun (WGS) entry which is preliminary data.</text>
</comment>
<keyword evidence="2" id="KW-1185">Reference proteome</keyword>